<dbReference type="AlphaFoldDB" id="A0A9P4QV20"/>
<feature type="compositionally biased region" description="Low complexity" evidence="1">
    <location>
        <begin position="386"/>
        <end position="395"/>
    </location>
</feature>
<feature type="region of interest" description="Disordered" evidence="1">
    <location>
        <begin position="438"/>
        <end position="482"/>
    </location>
</feature>
<evidence type="ECO:0000313" key="3">
    <source>
        <dbReference type="Proteomes" id="UP000799444"/>
    </source>
</evidence>
<feature type="compositionally biased region" description="Low complexity" evidence="1">
    <location>
        <begin position="106"/>
        <end position="115"/>
    </location>
</feature>
<feature type="region of interest" description="Disordered" evidence="1">
    <location>
        <begin position="738"/>
        <end position="764"/>
    </location>
</feature>
<feature type="compositionally biased region" description="Low complexity" evidence="1">
    <location>
        <begin position="166"/>
        <end position="184"/>
    </location>
</feature>
<dbReference type="Proteomes" id="UP000799444">
    <property type="component" value="Unassembled WGS sequence"/>
</dbReference>
<feature type="region of interest" description="Disordered" evidence="1">
    <location>
        <begin position="313"/>
        <end position="411"/>
    </location>
</feature>
<evidence type="ECO:0000256" key="1">
    <source>
        <dbReference type="SAM" id="MobiDB-lite"/>
    </source>
</evidence>
<dbReference type="OrthoDB" id="5408302at2759"/>
<dbReference type="EMBL" id="ML996150">
    <property type="protein sequence ID" value="KAF2734252.1"/>
    <property type="molecule type" value="Genomic_DNA"/>
</dbReference>
<feature type="region of interest" description="Disordered" evidence="1">
    <location>
        <begin position="246"/>
        <end position="292"/>
    </location>
</feature>
<feature type="compositionally biased region" description="Polar residues" evidence="1">
    <location>
        <begin position="246"/>
        <end position="256"/>
    </location>
</feature>
<sequence length="1159" mass="124960">MAPSNMFSYLRPGHGKRSTTNLTSPDVSSPPAHPTASPSLQPSEYFSPRVPDHAGHPSSSPVSPFPPQLPPIPRVASRMDKSATNSTLTSPQHPPPTSPAYDHRPSSSSTSPSSPAFRLHGQSLAQVVEDAVYSQPSSHMSPPMVSPNYPFNSRSQTSLASGMTDRPNTSRPSTATTSAPAPKTAKSRLNLRNPMSLLMRRRSGQPLENLSDEALVTHRTSSAVPPMPDNYDPSIRGRIVHDFSAPRQNRNFSHNTYGHGRPGSGHEADADRSPPKVEREHTPVFREHFDDDTSYHASQAAIRAEQLVNKDFLARNSMPPPPSRSPPPPPPLPKDSPPVPPSEPPPPPPQEKVVEFSTSLLSPVQEVSSPTDPPSDETPKKRKSSKTPPASRSRATSVTDPNFIPAGLPAHMTSKSSRFSFQIAGNDSAQEKLLEERHKQKMAEKASKQSRMSTNTIEDDYDGYDDYDMDDGGFEEDIPMVGDDGFDDIPMVGDDGFDDVPTIGDDGASMSPGIAAFDFSSLSIPANPMGPISMNDETQTPRDASGNAIGFDFSEHSLQKSQLGRQSSVSETPAGLGLMDVNMGAAQFTPADTPDDVDASSPEKEAVVDLDDDMYFDDGMIEEQGELEATEFDENVFDDPSSPLYEKKMKPPPAEELRNGLFSNPINMSSDLGYEADDDDLVKHLNKAEPSLAHKPSMAQRQPVPDFGNLDAYHSALADAANRAQAEGRFARKASVDLGAPSDVDDSSSMSNSRPSLIPDDGRFSQETAFPDDEIFGMSSGFVDDYDYSEYDSALEDDPMIAAANAEALANDYEGFYGQEFGFYANADGETNSAYGGYFGAGSLGRSISGRNAVREPNLTPITERSEYSTRNSFISINHFRDGQQPLQSPGLAQLARMSPYGWPEDDPDMSFDTLMKLRKEAFRGSSVSLGSNGTSPRNSSPMQYMPREASPMNHRMNEEVAESDGSAYVDDSYGDEDDEALNAINAIPEDDEDDDDSPPSRPDSPTLTASDYNSLSSPAHTTSDDMPSLQALSLSPLTGPPPLTLRTSFQFPPPHKHALSSPSSPLAAPPTSTSSVPQQPNRSSLGLISPISTTSPTTPGGGSTWKGGHSRKGSAADSVTYVKEVDEGGGERWVLERRRTAESGEVEVLRGVVEGGRI</sequence>
<feature type="compositionally biased region" description="Basic and acidic residues" evidence="1">
    <location>
        <begin position="438"/>
        <end position="447"/>
    </location>
</feature>
<feature type="compositionally biased region" description="Polar residues" evidence="1">
    <location>
        <begin position="356"/>
        <end position="367"/>
    </location>
</feature>
<feature type="compositionally biased region" description="Low complexity" evidence="1">
    <location>
        <begin position="1090"/>
        <end position="1099"/>
    </location>
</feature>
<evidence type="ECO:0000313" key="2">
    <source>
        <dbReference type="EMBL" id="KAF2734252.1"/>
    </source>
</evidence>
<reference evidence="2" key="1">
    <citation type="journal article" date="2020" name="Stud. Mycol.">
        <title>101 Dothideomycetes genomes: a test case for predicting lifestyles and emergence of pathogens.</title>
        <authorList>
            <person name="Haridas S."/>
            <person name="Albert R."/>
            <person name="Binder M."/>
            <person name="Bloem J."/>
            <person name="Labutti K."/>
            <person name="Salamov A."/>
            <person name="Andreopoulos B."/>
            <person name="Baker S."/>
            <person name="Barry K."/>
            <person name="Bills G."/>
            <person name="Bluhm B."/>
            <person name="Cannon C."/>
            <person name="Castanera R."/>
            <person name="Culley D."/>
            <person name="Daum C."/>
            <person name="Ezra D."/>
            <person name="Gonzalez J."/>
            <person name="Henrissat B."/>
            <person name="Kuo A."/>
            <person name="Liang C."/>
            <person name="Lipzen A."/>
            <person name="Lutzoni F."/>
            <person name="Magnuson J."/>
            <person name="Mondo S."/>
            <person name="Nolan M."/>
            <person name="Ohm R."/>
            <person name="Pangilinan J."/>
            <person name="Park H.-J."/>
            <person name="Ramirez L."/>
            <person name="Alfaro M."/>
            <person name="Sun H."/>
            <person name="Tritt A."/>
            <person name="Yoshinaga Y."/>
            <person name="Zwiers L.-H."/>
            <person name="Turgeon B."/>
            <person name="Goodwin S."/>
            <person name="Spatafora J."/>
            <person name="Crous P."/>
            <person name="Grigoriev I."/>
        </authorList>
    </citation>
    <scope>NUCLEOTIDE SEQUENCE</scope>
    <source>
        <strain evidence="2">CBS 125425</strain>
    </source>
</reference>
<feature type="region of interest" description="Disordered" evidence="1">
    <location>
        <begin position="926"/>
        <end position="952"/>
    </location>
</feature>
<feature type="compositionally biased region" description="Basic and acidic residues" evidence="1">
    <location>
        <begin position="645"/>
        <end position="658"/>
    </location>
</feature>
<gene>
    <name evidence="2" type="ORF">EJ04DRAFT_543700</name>
</gene>
<feature type="region of interest" description="Disordered" evidence="1">
    <location>
        <begin position="586"/>
        <end position="614"/>
    </location>
</feature>
<feature type="compositionally biased region" description="Pro residues" evidence="1">
    <location>
        <begin position="63"/>
        <end position="73"/>
    </location>
</feature>
<feature type="compositionally biased region" description="Acidic residues" evidence="1">
    <location>
        <begin position="457"/>
        <end position="478"/>
    </location>
</feature>
<feature type="compositionally biased region" description="Polar residues" evidence="1">
    <location>
        <begin position="18"/>
        <end position="27"/>
    </location>
</feature>
<comment type="caution">
    <text evidence="2">The sequence shown here is derived from an EMBL/GenBank/DDBJ whole genome shotgun (WGS) entry which is preliminary data.</text>
</comment>
<feature type="region of interest" description="Disordered" evidence="1">
    <location>
        <begin position="988"/>
        <end position="1119"/>
    </location>
</feature>
<feature type="compositionally biased region" description="Polar residues" evidence="1">
    <location>
        <begin position="1007"/>
        <end position="1026"/>
    </location>
</feature>
<feature type="compositionally biased region" description="Low complexity" evidence="1">
    <location>
        <begin position="1060"/>
        <end position="1076"/>
    </location>
</feature>
<name>A0A9P4QV20_9PLEO</name>
<accession>A0A9P4QV20</accession>
<feature type="compositionally biased region" description="Polar residues" evidence="1">
    <location>
        <begin position="926"/>
        <end position="943"/>
    </location>
</feature>
<protein>
    <submittedName>
        <fullName evidence="2">Uncharacterized protein</fullName>
    </submittedName>
</protein>
<feature type="compositionally biased region" description="Pro residues" evidence="1">
    <location>
        <begin position="318"/>
        <end position="350"/>
    </location>
</feature>
<feature type="compositionally biased region" description="Polar residues" evidence="1">
    <location>
        <begin position="149"/>
        <end position="161"/>
    </location>
</feature>
<feature type="compositionally biased region" description="Polar residues" evidence="1">
    <location>
        <begin position="1077"/>
        <end position="1087"/>
    </location>
</feature>
<feature type="region of interest" description="Disordered" evidence="1">
    <location>
        <begin position="626"/>
        <end position="667"/>
    </location>
</feature>
<feature type="region of interest" description="Disordered" evidence="1">
    <location>
        <begin position="528"/>
        <end position="550"/>
    </location>
</feature>
<organism evidence="2 3">
    <name type="scientific">Polyplosphaeria fusca</name>
    <dbReference type="NCBI Taxonomy" id="682080"/>
    <lineage>
        <taxon>Eukaryota</taxon>
        <taxon>Fungi</taxon>
        <taxon>Dikarya</taxon>
        <taxon>Ascomycota</taxon>
        <taxon>Pezizomycotina</taxon>
        <taxon>Dothideomycetes</taxon>
        <taxon>Pleosporomycetidae</taxon>
        <taxon>Pleosporales</taxon>
        <taxon>Tetraplosphaeriaceae</taxon>
        <taxon>Polyplosphaeria</taxon>
    </lineage>
</organism>
<feature type="compositionally biased region" description="Acidic residues" evidence="1">
    <location>
        <begin position="989"/>
        <end position="998"/>
    </location>
</feature>
<feature type="compositionally biased region" description="Acidic residues" evidence="1">
    <location>
        <begin position="626"/>
        <end position="637"/>
    </location>
</feature>
<proteinExistence type="predicted"/>
<feature type="compositionally biased region" description="Low complexity" evidence="1">
    <location>
        <begin position="134"/>
        <end position="147"/>
    </location>
</feature>
<keyword evidence="3" id="KW-1185">Reference proteome</keyword>
<feature type="compositionally biased region" description="Basic and acidic residues" evidence="1">
    <location>
        <begin position="264"/>
        <end position="292"/>
    </location>
</feature>
<feature type="region of interest" description="Disordered" evidence="1">
    <location>
        <begin position="1"/>
        <end position="194"/>
    </location>
</feature>
<feature type="compositionally biased region" description="Polar residues" evidence="1">
    <location>
        <begin position="82"/>
        <end position="91"/>
    </location>
</feature>
<feature type="compositionally biased region" description="Low complexity" evidence="1">
    <location>
        <begin position="747"/>
        <end position="756"/>
    </location>
</feature>